<dbReference type="EMBL" id="CM001219">
    <property type="protein sequence ID" value="AES74004.2"/>
    <property type="molecule type" value="Genomic_DNA"/>
</dbReference>
<dbReference type="eggNOG" id="ENOG502RJSI">
    <property type="taxonomic scope" value="Eukaryota"/>
</dbReference>
<dbReference type="Gramene" id="rna19750">
    <property type="protein sequence ID" value="RHN71107.1"/>
    <property type="gene ID" value="gene19750"/>
</dbReference>
<evidence type="ECO:0000256" key="1">
    <source>
        <dbReference type="SAM" id="MobiDB-lite"/>
    </source>
</evidence>
<dbReference type="PANTHER" id="PTHR34792:SF1">
    <property type="entry name" value="OS02G0121500 PROTEIN"/>
    <property type="match status" value="1"/>
</dbReference>
<dbReference type="PANTHER" id="PTHR34792">
    <property type="entry name" value="OS02G0121500 PROTEIN"/>
    <property type="match status" value="1"/>
</dbReference>
<sequence>MDKTVMKKRGGDTKQQQSGLKKSKKEKVRSLSAVAEALSMGCNLSDSHKSNPKKVFNECNAVDHSSVPRKIRSAMKKRGRESVLTDSEKLNHKFQRAESPKKDSIKKSKKQVVPGPITKDEQEVAETLYALAGMFPTSCGTNADNEVYRESLLKNSVSQEESTNATFQASEAVEDTNLIPESSSMGAAKISSSETIDVDDNDLTGSADNLVATQITAPKVNLQGVPMMVKSENGCKVEVHDSELSIEMGLNVSTESQFSHIGGKVEVEYETVGGIGCKQEQHIIKYQRENEGLTLLPGSTYATNASCLQSSAAAKAPHWLNAAICNSKHDLMESCSSGGKISEPVVHKKSWKSCAAHVHISQLIRSLEVPKKHGAKEPERYECHQPRVHQGSKCGVLIKAQNSNGTRNGNSFDVGTVHSASLDIFPETKNGILQQQCHYLDISLSKDPPMPAKCDPLKQNFNFLSLSLSAGGNGLKVEDCFTKGGIRRLEQFSKSQVPYFRSIQQQHGLMPIPTTPPNQYTSTSYIDQLPAAGPQVRLQQPHYYGTPLCGTNYSSAISYKQQYQNFWAAQLVAQGGSGVNNNVTRVQYPNWRSGRHETCAVNPGAQVMLPHHSLASLESLGSKITSTSEQQPFTPASSIPLSRMNGVEESRGRFHGSCASSLQLLCDERI</sequence>
<dbReference type="InterPro" id="IPR040305">
    <property type="entry name" value="At1g75730-like"/>
</dbReference>
<organism evidence="2 5">
    <name type="scientific">Medicago truncatula</name>
    <name type="common">Barrel medic</name>
    <name type="synonym">Medicago tribuloides</name>
    <dbReference type="NCBI Taxonomy" id="3880"/>
    <lineage>
        <taxon>Eukaryota</taxon>
        <taxon>Viridiplantae</taxon>
        <taxon>Streptophyta</taxon>
        <taxon>Embryophyta</taxon>
        <taxon>Tracheophyta</taxon>
        <taxon>Spermatophyta</taxon>
        <taxon>Magnoliopsida</taxon>
        <taxon>eudicotyledons</taxon>
        <taxon>Gunneridae</taxon>
        <taxon>Pentapetalae</taxon>
        <taxon>rosids</taxon>
        <taxon>fabids</taxon>
        <taxon>Fabales</taxon>
        <taxon>Fabaceae</taxon>
        <taxon>Papilionoideae</taxon>
        <taxon>50 kb inversion clade</taxon>
        <taxon>NPAAA clade</taxon>
        <taxon>Hologalegina</taxon>
        <taxon>IRL clade</taxon>
        <taxon>Trifolieae</taxon>
        <taxon>Medicago</taxon>
    </lineage>
</organism>
<keyword evidence="5" id="KW-1185">Reference proteome</keyword>
<dbReference type="HOGENOM" id="CLU_023893_0_0_1"/>
<feature type="compositionally biased region" description="Basic and acidic residues" evidence="1">
    <location>
        <begin position="1"/>
        <end position="12"/>
    </location>
</feature>
<proteinExistence type="predicted"/>
<accession>G7J4R3</accession>
<name>G7J4R3_MEDTR</name>
<reference evidence="2 5" key="1">
    <citation type="journal article" date="2011" name="Nature">
        <title>The Medicago genome provides insight into the evolution of rhizobial symbioses.</title>
        <authorList>
            <person name="Young N.D."/>
            <person name="Debelle F."/>
            <person name="Oldroyd G.E."/>
            <person name="Geurts R."/>
            <person name="Cannon S.B."/>
            <person name="Udvardi M.K."/>
            <person name="Benedito V.A."/>
            <person name="Mayer K.F."/>
            <person name="Gouzy J."/>
            <person name="Schoof H."/>
            <person name="Van de Peer Y."/>
            <person name="Proost S."/>
            <person name="Cook D.R."/>
            <person name="Meyers B.C."/>
            <person name="Spannagl M."/>
            <person name="Cheung F."/>
            <person name="De Mita S."/>
            <person name="Krishnakumar V."/>
            <person name="Gundlach H."/>
            <person name="Zhou S."/>
            <person name="Mudge J."/>
            <person name="Bharti A.K."/>
            <person name="Murray J.D."/>
            <person name="Naoumkina M.A."/>
            <person name="Rosen B."/>
            <person name="Silverstein K.A."/>
            <person name="Tang H."/>
            <person name="Rombauts S."/>
            <person name="Zhao P.X."/>
            <person name="Zhou P."/>
            <person name="Barbe V."/>
            <person name="Bardou P."/>
            <person name="Bechner M."/>
            <person name="Bellec A."/>
            <person name="Berger A."/>
            <person name="Berges H."/>
            <person name="Bidwell S."/>
            <person name="Bisseling T."/>
            <person name="Choisne N."/>
            <person name="Couloux A."/>
            <person name="Denny R."/>
            <person name="Deshpande S."/>
            <person name="Dai X."/>
            <person name="Doyle J.J."/>
            <person name="Dudez A.M."/>
            <person name="Farmer A.D."/>
            <person name="Fouteau S."/>
            <person name="Franken C."/>
            <person name="Gibelin C."/>
            <person name="Gish J."/>
            <person name="Goldstein S."/>
            <person name="Gonzalez A.J."/>
            <person name="Green P.J."/>
            <person name="Hallab A."/>
            <person name="Hartog M."/>
            <person name="Hua A."/>
            <person name="Humphray S.J."/>
            <person name="Jeong D.H."/>
            <person name="Jing Y."/>
            <person name="Jocker A."/>
            <person name="Kenton S.M."/>
            <person name="Kim D.J."/>
            <person name="Klee K."/>
            <person name="Lai H."/>
            <person name="Lang C."/>
            <person name="Lin S."/>
            <person name="Macmil S.L."/>
            <person name="Magdelenat G."/>
            <person name="Matthews L."/>
            <person name="McCorrison J."/>
            <person name="Monaghan E.L."/>
            <person name="Mun J.H."/>
            <person name="Najar F.Z."/>
            <person name="Nicholson C."/>
            <person name="Noirot C."/>
            <person name="O'Bleness M."/>
            <person name="Paule C.R."/>
            <person name="Poulain J."/>
            <person name="Prion F."/>
            <person name="Qin B."/>
            <person name="Qu C."/>
            <person name="Retzel E.F."/>
            <person name="Riddle C."/>
            <person name="Sallet E."/>
            <person name="Samain S."/>
            <person name="Samson N."/>
            <person name="Sanders I."/>
            <person name="Saurat O."/>
            <person name="Scarpelli C."/>
            <person name="Schiex T."/>
            <person name="Segurens B."/>
            <person name="Severin A.J."/>
            <person name="Sherrier D.J."/>
            <person name="Shi R."/>
            <person name="Sims S."/>
            <person name="Singer S.R."/>
            <person name="Sinharoy S."/>
            <person name="Sterck L."/>
            <person name="Viollet A."/>
            <person name="Wang B.B."/>
            <person name="Wang K."/>
            <person name="Wang M."/>
            <person name="Wang X."/>
            <person name="Warfsmann J."/>
            <person name="Weissenbach J."/>
            <person name="White D.D."/>
            <person name="White J.D."/>
            <person name="Wiley G.B."/>
            <person name="Wincker P."/>
            <person name="Xing Y."/>
            <person name="Yang L."/>
            <person name="Yao Z."/>
            <person name="Ying F."/>
            <person name="Zhai J."/>
            <person name="Zhou L."/>
            <person name="Zuber A."/>
            <person name="Denarie J."/>
            <person name="Dixon R.A."/>
            <person name="May G.D."/>
            <person name="Schwartz D.C."/>
            <person name="Rogers J."/>
            <person name="Quetier F."/>
            <person name="Town C.D."/>
            <person name="Roe B.A."/>
        </authorList>
    </citation>
    <scope>NUCLEOTIDE SEQUENCE [LARGE SCALE GENOMIC DNA]</scope>
    <source>
        <strain evidence="2">A17</strain>
        <strain evidence="4 5">cv. Jemalong A17</strain>
    </source>
</reference>
<accession>A0A0C3VRK6</accession>
<dbReference type="EnsemblPlants" id="AES74004">
    <property type="protein sequence ID" value="AES74004"/>
    <property type="gene ID" value="MTR_3g113840"/>
</dbReference>
<dbReference type="AlphaFoldDB" id="G7J4R3"/>
<dbReference type="ExpressionAtlas" id="G7J4R3">
    <property type="expression patterns" value="differential"/>
</dbReference>
<feature type="region of interest" description="Disordered" evidence="1">
    <location>
        <begin position="1"/>
        <end position="28"/>
    </location>
</feature>
<dbReference type="KEGG" id="mtr:11426828"/>
<gene>
    <name evidence="4" type="primary">11426828</name>
    <name evidence="2" type="ordered locus">MTR_3g113840</name>
    <name evidence="3" type="ORF">MtrunA17_Chr3g0142621</name>
</gene>
<dbReference type="OrthoDB" id="778649at2759"/>
<dbReference type="Proteomes" id="UP000002051">
    <property type="component" value="Chromosome 3"/>
</dbReference>
<reference evidence="2 5" key="2">
    <citation type="journal article" date="2014" name="BMC Genomics">
        <title>An improved genome release (version Mt4.0) for the model legume Medicago truncatula.</title>
        <authorList>
            <person name="Tang H."/>
            <person name="Krishnakumar V."/>
            <person name="Bidwell S."/>
            <person name="Rosen B."/>
            <person name="Chan A."/>
            <person name="Zhou S."/>
            <person name="Gentzbittel L."/>
            <person name="Childs K.L."/>
            <person name="Yandell M."/>
            <person name="Gundlach H."/>
            <person name="Mayer K.F."/>
            <person name="Schwartz D.C."/>
            <person name="Town C.D."/>
        </authorList>
    </citation>
    <scope>GENOME REANNOTATION</scope>
    <source>
        <strain evidence="4 5">cv. Jemalong A17</strain>
    </source>
</reference>
<evidence type="ECO:0000313" key="5">
    <source>
        <dbReference type="Proteomes" id="UP000002051"/>
    </source>
</evidence>
<dbReference type="PaxDb" id="3880-AES74004"/>
<dbReference type="EMBL" id="PSQE01000003">
    <property type="protein sequence ID" value="RHN71107.1"/>
    <property type="molecule type" value="Genomic_DNA"/>
</dbReference>
<evidence type="ECO:0000313" key="3">
    <source>
        <dbReference type="EMBL" id="RHN71107.1"/>
    </source>
</evidence>
<reference evidence="4" key="3">
    <citation type="submission" date="2015-04" db="UniProtKB">
        <authorList>
            <consortium name="EnsemblPlants"/>
        </authorList>
    </citation>
    <scope>IDENTIFICATION</scope>
    <source>
        <strain evidence="4">cv. Jemalong A17</strain>
    </source>
</reference>
<dbReference type="Proteomes" id="UP000265566">
    <property type="component" value="Chromosome 3"/>
</dbReference>
<reference evidence="3" key="4">
    <citation type="journal article" date="2018" name="Nat. Plants">
        <title>Whole-genome landscape of Medicago truncatula symbiotic genes.</title>
        <authorList>
            <person name="Pecrix Y."/>
            <person name="Gamas P."/>
            <person name="Carrere S."/>
        </authorList>
    </citation>
    <scope>NUCLEOTIDE SEQUENCE</scope>
    <source>
        <tissue evidence="3">Leaves</tissue>
    </source>
</reference>
<evidence type="ECO:0000313" key="2">
    <source>
        <dbReference type="EMBL" id="AES74004.2"/>
    </source>
</evidence>
<protein>
    <submittedName>
        <fullName evidence="2 4">Uncharacterized protein</fullName>
    </submittedName>
</protein>
<evidence type="ECO:0000313" key="4">
    <source>
        <dbReference type="EnsemblPlants" id="AES74004"/>
    </source>
</evidence>